<evidence type="ECO:0000256" key="3">
    <source>
        <dbReference type="ARBA" id="ARBA00022553"/>
    </source>
</evidence>
<dbReference type="PROSITE" id="PS00455">
    <property type="entry name" value="AMP_BINDING"/>
    <property type="match status" value="3"/>
</dbReference>
<dbReference type="STRING" id="2074.BG845_04114"/>
<dbReference type="GO" id="GO:0005737">
    <property type="term" value="C:cytoplasm"/>
    <property type="evidence" value="ECO:0007669"/>
    <property type="project" value="TreeGrafter"/>
</dbReference>
<dbReference type="CDD" id="cd05930">
    <property type="entry name" value="A_NRPS"/>
    <property type="match status" value="2"/>
</dbReference>
<dbReference type="InterPro" id="IPR010071">
    <property type="entry name" value="AA_adenyl_dom"/>
</dbReference>
<comment type="cofactor">
    <cofactor evidence="1">
        <name>pantetheine 4'-phosphate</name>
        <dbReference type="ChEBI" id="CHEBI:47942"/>
    </cofactor>
</comment>
<dbReference type="PROSITE" id="PS50075">
    <property type="entry name" value="CARRIER"/>
    <property type="match status" value="3"/>
</dbReference>
<dbReference type="InterPro" id="IPR042099">
    <property type="entry name" value="ANL_N_sf"/>
</dbReference>
<dbReference type="InterPro" id="IPR001031">
    <property type="entry name" value="Thioesterase"/>
</dbReference>
<proteinExistence type="predicted"/>
<dbReference type="FunFam" id="2.30.38.10:FF:000001">
    <property type="entry name" value="Non-ribosomal peptide synthetase PvdI"/>
    <property type="match status" value="1"/>
</dbReference>
<dbReference type="PANTHER" id="PTHR45527">
    <property type="entry name" value="NONRIBOSOMAL PEPTIDE SYNTHETASE"/>
    <property type="match status" value="1"/>
</dbReference>
<dbReference type="InterPro" id="IPR020806">
    <property type="entry name" value="PKS_PP-bd"/>
</dbReference>
<dbReference type="Gene3D" id="3.30.559.10">
    <property type="entry name" value="Chloramphenicol acetyltransferase-like domain"/>
    <property type="match status" value="4"/>
</dbReference>
<dbReference type="SUPFAM" id="SSF47336">
    <property type="entry name" value="ACP-like"/>
    <property type="match status" value="3"/>
</dbReference>
<accession>A0A1Y2MT20</accession>
<gene>
    <name evidence="6" type="primary">dhbF</name>
    <name evidence="6" type="ORF">BG845_04114</name>
</gene>
<dbReference type="InterPro" id="IPR029058">
    <property type="entry name" value="AB_hydrolase_fold"/>
</dbReference>
<dbReference type="Pfam" id="PF00975">
    <property type="entry name" value="Thioesterase"/>
    <property type="match status" value="1"/>
</dbReference>
<dbReference type="Gene3D" id="3.30.300.30">
    <property type="match status" value="3"/>
</dbReference>
<dbReference type="InterPro" id="IPR025110">
    <property type="entry name" value="AMP-bd_C"/>
</dbReference>
<dbReference type="SUPFAM" id="SSF53474">
    <property type="entry name" value="alpha/beta-Hydrolases"/>
    <property type="match status" value="1"/>
</dbReference>
<dbReference type="Pfam" id="PF00668">
    <property type="entry name" value="Condensation"/>
    <property type="match status" value="4"/>
</dbReference>
<dbReference type="FunFam" id="3.40.50.12780:FF:000012">
    <property type="entry name" value="Non-ribosomal peptide synthetase"/>
    <property type="match status" value="1"/>
</dbReference>
<feature type="compositionally biased region" description="Basic and acidic residues" evidence="4">
    <location>
        <begin position="2595"/>
        <end position="2604"/>
    </location>
</feature>
<comment type="caution">
    <text evidence="6">The sequence shown here is derived from an EMBL/GenBank/DDBJ whole genome shotgun (WGS) entry which is preliminary data.</text>
</comment>
<dbReference type="GO" id="GO:0043041">
    <property type="term" value="P:amino acid activation for nonribosomal peptide biosynthetic process"/>
    <property type="evidence" value="ECO:0007669"/>
    <property type="project" value="TreeGrafter"/>
</dbReference>
<evidence type="ECO:0000256" key="1">
    <source>
        <dbReference type="ARBA" id="ARBA00001957"/>
    </source>
</evidence>
<dbReference type="GO" id="GO:0008610">
    <property type="term" value="P:lipid biosynthetic process"/>
    <property type="evidence" value="ECO:0007669"/>
    <property type="project" value="UniProtKB-ARBA"/>
</dbReference>
<keyword evidence="2" id="KW-0596">Phosphopantetheine</keyword>
<feature type="region of interest" description="Disordered" evidence="4">
    <location>
        <begin position="2019"/>
        <end position="2042"/>
    </location>
</feature>
<feature type="domain" description="Carrier" evidence="5">
    <location>
        <begin position="962"/>
        <end position="1040"/>
    </location>
</feature>
<dbReference type="Gene3D" id="1.10.1200.10">
    <property type="entry name" value="ACP-like"/>
    <property type="match status" value="2"/>
</dbReference>
<dbReference type="Pfam" id="PF13193">
    <property type="entry name" value="AMP-binding_C"/>
    <property type="match status" value="3"/>
</dbReference>
<dbReference type="Gene3D" id="3.40.50.980">
    <property type="match status" value="4"/>
</dbReference>
<dbReference type="NCBIfam" id="TIGR01733">
    <property type="entry name" value="AA-adenyl-dom"/>
    <property type="match status" value="3"/>
</dbReference>
<evidence type="ECO:0000256" key="4">
    <source>
        <dbReference type="SAM" id="MobiDB-lite"/>
    </source>
</evidence>
<dbReference type="RefSeq" id="WP_085914308.1">
    <property type="nucleotide sequence ID" value="NZ_AP018920.1"/>
</dbReference>
<protein>
    <submittedName>
        <fullName evidence="6">Dimodular nonribosomal peptide synthase</fullName>
    </submittedName>
</protein>
<dbReference type="EMBL" id="MIGB01000023">
    <property type="protein sequence ID" value="OSY38353.1"/>
    <property type="molecule type" value="Genomic_DNA"/>
</dbReference>
<organism evidence="6 7">
    <name type="scientific">Pseudonocardia autotrophica</name>
    <name type="common">Amycolata autotrophica</name>
    <name type="synonym">Nocardia autotrophica</name>
    <dbReference type="NCBI Taxonomy" id="2074"/>
    <lineage>
        <taxon>Bacteria</taxon>
        <taxon>Bacillati</taxon>
        <taxon>Actinomycetota</taxon>
        <taxon>Actinomycetes</taxon>
        <taxon>Pseudonocardiales</taxon>
        <taxon>Pseudonocardiaceae</taxon>
        <taxon>Pseudonocardia</taxon>
    </lineage>
</organism>
<dbReference type="Gene3D" id="3.30.559.30">
    <property type="entry name" value="Nonribosomal peptide synthetase, condensation domain"/>
    <property type="match status" value="4"/>
</dbReference>
<dbReference type="Gene3D" id="2.30.38.10">
    <property type="entry name" value="Luciferase, Domain 3"/>
    <property type="match status" value="2"/>
</dbReference>
<feature type="domain" description="Carrier" evidence="5">
    <location>
        <begin position="2040"/>
        <end position="2118"/>
    </location>
</feature>
<evidence type="ECO:0000256" key="2">
    <source>
        <dbReference type="ARBA" id="ARBA00022450"/>
    </source>
</evidence>
<dbReference type="PROSITE" id="PS00012">
    <property type="entry name" value="PHOSPHOPANTETHEINE"/>
    <property type="match status" value="3"/>
</dbReference>
<dbReference type="Pfam" id="PF00501">
    <property type="entry name" value="AMP-binding"/>
    <property type="match status" value="3"/>
</dbReference>
<dbReference type="SMART" id="SM00823">
    <property type="entry name" value="PKS_PP"/>
    <property type="match status" value="3"/>
</dbReference>
<dbReference type="Pfam" id="PF00550">
    <property type="entry name" value="PP-binding"/>
    <property type="match status" value="3"/>
</dbReference>
<reference evidence="6 7" key="1">
    <citation type="submission" date="2016-09" db="EMBL/GenBank/DDBJ databases">
        <title>Pseudonocardia autotrophica DSM535, a candidate organism with high potential of specific P450 cytochromes.</title>
        <authorList>
            <person name="Grumaz C."/>
            <person name="Vainshtein Y."/>
            <person name="Kirstahler P."/>
            <person name="Sohn K."/>
        </authorList>
    </citation>
    <scope>NUCLEOTIDE SEQUENCE [LARGE SCALE GENOMIC DNA]</scope>
    <source>
        <strain evidence="6 7">DSM 535</strain>
    </source>
</reference>
<dbReference type="Proteomes" id="UP000194360">
    <property type="component" value="Unassembled WGS sequence"/>
</dbReference>
<feature type="region of interest" description="Disordered" evidence="4">
    <location>
        <begin position="2595"/>
        <end position="2620"/>
    </location>
</feature>
<dbReference type="InterPro" id="IPR020845">
    <property type="entry name" value="AMP-binding_CS"/>
</dbReference>
<dbReference type="GO" id="GO:0044550">
    <property type="term" value="P:secondary metabolite biosynthetic process"/>
    <property type="evidence" value="ECO:0007669"/>
    <property type="project" value="UniProtKB-ARBA"/>
</dbReference>
<dbReference type="InterPro" id="IPR009081">
    <property type="entry name" value="PP-bd_ACP"/>
</dbReference>
<dbReference type="InterPro" id="IPR023213">
    <property type="entry name" value="CAT-like_dom_sf"/>
</dbReference>
<evidence type="ECO:0000313" key="6">
    <source>
        <dbReference type="EMBL" id="OSY38353.1"/>
    </source>
</evidence>
<dbReference type="SMART" id="SM00824">
    <property type="entry name" value="PKS_TE"/>
    <property type="match status" value="1"/>
</dbReference>
<dbReference type="Gene3D" id="3.40.50.1820">
    <property type="entry name" value="alpha/beta hydrolase"/>
    <property type="match status" value="1"/>
</dbReference>
<dbReference type="InterPro" id="IPR000873">
    <property type="entry name" value="AMP-dep_synth/lig_dom"/>
</dbReference>
<dbReference type="InterPro" id="IPR020802">
    <property type="entry name" value="TesA-like"/>
</dbReference>
<name>A0A1Y2MT20_PSEAH</name>
<dbReference type="GO" id="GO:0003824">
    <property type="term" value="F:catalytic activity"/>
    <property type="evidence" value="ECO:0007669"/>
    <property type="project" value="InterPro"/>
</dbReference>
<dbReference type="InterPro" id="IPR036736">
    <property type="entry name" value="ACP-like_sf"/>
</dbReference>
<dbReference type="FunFam" id="3.30.300.30:FF:000010">
    <property type="entry name" value="Enterobactin synthetase component F"/>
    <property type="match status" value="1"/>
</dbReference>
<dbReference type="SUPFAM" id="SSF52777">
    <property type="entry name" value="CoA-dependent acyltransferases"/>
    <property type="match status" value="8"/>
</dbReference>
<sequence length="4082" mass="431807">MSNPVRLPLSVAQRGVWSAQQLFPDSTVYRVGQIIWMAGPIDPVAFVEAVDAAVTETEALRARFGEIDGSPVQRVDDDATVHTAIVHEPLDDDAIVDRARIDYRTPATGSDTLYAPWSLLARRSGGGWAWAFNHHHLVLDAYGVSLVVRRIAELYTARVSGAPAPERWFGTLADIVDPPDGGPEAAEAYWRGVLDVDPGVPDDAGRLDDAFGFRPHTVPVPLGPEVRDRIAAFARPARLSWPDALVALWGLFTARDRHSDRVAVRMPFMLRDGAARLRTPSMTSRIVPLVVGIGPRTTVAELLQAISAQIRGVPAHTAIEDAQLARLWPGGEAAYFELPVVNIKLLDYAADFAGTAGVEQTVNPGPVGRLDLSVHNDPVHGFRLDLRGREPEYAGRAVEEHARRFADYLDAVLDLPIDTTLVDLDRAGAPRPDGDTATGPDGIALDPPARTVDELVRRQVARTPGATAVVDDPTGLRWTFAELDARVNALAALLVERGVRVGDRVGVLLPRSPDLVVALAAVLRAGAGYLPIDPNLPGARIATILEDGTPCLVVTDTGGAGRAGPDVLVLDEHTGELDRGAATPPALSREPAPDDPVYVIFTSGTTGRPKGVEVPHRALVNRLAWGRERYPLGAGGTVLMKTPVSFDVSAPEVFAPLTEGGSLVVAADGRHGDPEYLHEVIRRHAVHRINFVPSMGEEFVRAGTGTLPSPTVTMVAGEAFPAALATALGERTGGTVLNIYGPTETGEITHHEADPTTPGRGALVPIGTPMANTRARVLDRWLRPVGAGMPGELYLGGDQVATGYVGRPGRTAERFVADPGGAGQRLYRTGDLVRRTADGVLEYLGRADDQVKIRGHRVEPGEVAAVLERHPAVTRAAVVAQEHRTAGTRLVGYVTTVSRTGDEPSGRAAALRAHLAGQLPGHMVPAAIVELDGFPVTANGKIDRRALPEPGALAEPAAAGRPPRTGTEIALAEAFREILGLPADTWPGVDDDFFALGGHSLLATRLLARVNAMAGTRASLRDVFDRPTIAGLADLLGELPRAVAPAASAAARPGRVPASAGQQALWFAEQLGGPGGRYVVPTVAQVTGDLDPAALTAAVRDVVARHESLRTLLRDDDGGGLVQVVVPADEAGRRLVCTMEDLSAAAPEVLDERVARVVRARFDLAVDLPVRVAVLRTGAQEWRWVLAVHHHAVDEWSLPVLLRDVSVAYRARRAGREPERAPLPVQYADHAISRRAHLGRADDPGSVLAGHLAYWRDALAGAPEESTICADRPRPAEPTHRGEDVGFALDGDVVSALRTVAARHGVTSFMIAQAAVALAVSALDGTGSADADVVVGSPVGGRTEEGLADAVGYFANVLPFRHRFSAADRPADVLARARETVLDGFAHQDAPFDRIVTAAGAGRDTGRNPVYQVMLTHQQHTGESYPLVLPGADVHPDGTGIGAVKADLDVYLTDRPDGIDGFVSAATDLFDRATAERFVAVLTRALAAFAADPEQPLARLELLPTDDLARIEQWSRGTTGAPAGASTVDAMLRQRIAATPTATAVVDGASGRRWTFAQLDARIDAVAATLAERGVTVGDRVGVLLPRGVDLVPVLAGVLRAGAACVPLDPAHPPAHLARLVEVARPRLVVTAPGGPELPLDADRLLDVPEVAQAPQAPPAPADRRAPSGGDPAQIIFTSGTTGEPKGVQLPHAALANRLSWGNALLGLGAGSRALVKSGVGFVDAVTELFGPLTAGATVVVAPDRIARDAAALWSAVRDHDITHLLTVPALADGLGAEPHTAGDPGPDTLRHWVSSGEPLTPGTRDTMRRLAPGAVLHNFYGSTEVTGDATVCTVDTARAGGRVPIGRPQPGVTARVLDGRLRPVGPGVTGDLYLGGAQLADGYLGRPAFTAERFVADPFAAAGGGRLYRTGDLARWTADGRLEHLGRADDQVKIRGHRVEPGQARAVLRAHPAVSSAVVVAAEHPAGGMRLVGYVTVRPGSTGPDVPGELRAFLAERLPDHLVPSALVELDQLPLTPNGKVDRRALPAPGPGTGAAGRAPATDHERLLATAFREVLALDPDTALGVDDDFFRLGGHSLLAARLLTRVNTTLASALRLRHVFAHPTIAGLAAAVSGPARHDSSPLPPITGVVRPDPIPASFGQQALWVLGELGMGPAYQVGIVLRIPGGADVAALGRALHRFVERHEILRTRFVADDGLLTQVVTAPPQQPGPTVRTVAADDVPARVGELLAERRDLAVDGGAGFTLLQVHDRTGAGPAGRDDLLVVHGHHIVIDEGSVRPLVRDLDALYDAELTGTPVALPPLPVQSAEFAVWQRRLLGDRHDPGSRFRADLEHWAKQLADLPVETPLPLDRPRAETTERTIRTVRAGLGGEGSAAVDRLLSDRRATPLQGLVTALALGLWAEGAGSTVPVGTPVELRDQPELADAIGYLVNTVVVRADVDDSAGFGELLADVRDRVVDAGEHKHAPFDSVVETLAPPRIPGISPLFQVMAAFRDDHRRDDHRPRRLVPDPAVVAAAADDRARPALSDLVGLVVRRPDGQLDLQLNSARELFTAATADRLLARVHRFLVLGARYPHLPVRHLVQLVRAAGDRLDDRADRDTADPVHSGAGPEARHPLPDLDPGDVASWNAALEYLSCTLPGAGPLTLHVRDDGSAELIGHPDGPALAGPGGGPAAALGTVAGLAAELVASYRTRVALTVGREPGVHPGRPQLRPADRVRVAPADADRLRARYGPDSRLLPLSALQSGLLYHMVRSRETGDNNAYVSQVLREISGELDVDHLRRTVERVCARYPNLFAAFVPLHDTEVAVVPAGATAGFRVVGPDELAGDTAASYLERERRVPFDLTDPPLIRFTLVRHAERAATLAMTFEHILMDGWSINALLAEIVDSYADPGLPERTGPASFEDYLDWLGARDTTAAHRAWDDYLADLAGPTLLWPEGGDLGLTRVDTGDVHRDLTPEAAAAVHAAARRAGVTVGTLLQAAWALTLARVTGGDDVVFGNTVSGRPPELPGSDRMIGLLFNTLPMRVGLRPAESVGELLSRIRTEQLRVLDHPYAELTRIQDATGLGALFDTLFVVQNLPFDPFGTDETAPGGLRVTGGTVNDATHYPVTVAVNPWERAGHATVHVRLSYRRDALGSDAADRLTERYLHVLGELAADPNRPVARVGTYLPDERPPSPAGAARPVREVTVADLLDEQVVRSPQETAIVAGDRSLTFAGFAAEVNRYARLLLSRGVRPEHRVALLLPRDERMVVAMFAVFTVGAAYVPIDAEHPDERIGTMLDIARPTATLVTTRDAARVPGPAPGSGRGSAGELLDLDDPAVRAELAAGDPTPVTDAERGGPIEQDNLAYVIFTSGSTGLPKGVAVGYRGLTNMYANHVEEIFDRVVAHQGGRRMRIAHTTSFSFDASWEQLFWLLNGHEVHVIDEELRREPQRLLDHYDAARIDGFDVTPSYGQLLVDSGLLDRDRPAGRSVAADAPGVVFVSLGGEAVPEALWRRLREAPGVESYNLYGPTEYTINALGADLSRSETSSVGRPIANTRAYILDGALHPALPGVPGELYLAGAGTARGYWAEPGRTAERFVACPWEPGTRMYRTGDLARWTPEGTIDYLGRADDQVKIRGYRIEPGEVADVLAGDPQVARAAVIARPDPQGSTALYGYLVSAAGEIALDAVRGRARQLLPDYMVPAGLAAIDELPLTVNGKIEARALPDITTDAAEHVAPRTPAEAAVTGAVAELLGVPQVSATAGFFDAGGNSLLAMRLVARLNERLGSGLLVRDVFTAQDLASIAELIDPGSGADPGGGGSADVAGAVLMPLAPSTTGRHLFCAHARYGHASLYSALAGHVPPGVGVVGLQDPAHAGLDTEFGSMGELAAVYADAVQRVQSAGPYDLLGWSFGGHIVFAVARELVARGEPVATITIIDTTPTGPDHVPDPGDVAPRPGVPVAADTLRQEEFLRATSGELREVLGEQASAEVFADHTQLTAFAVSGLRCERHMAEPTTGGLDCPALLVAAGAPVEADTAAGTGIAGWTAHLPRARTVHVGDADHNAIVRPDRGLPHWAHHLTGLLQRSGPGTHNQEGHR</sequence>
<keyword evidence="3" id="KW-0597">Phosphoprotein</keyword>
<dbReference type="InterPro" id="IPR001242">
    <property type="entry name" value="Condensation_dom"/>
</dbReference>
<dbReference type="InterPro" id="IPR045851">
    <property type="entry name" value="AMP-bd_C_sf"/>
</dbReference>
<keyword evidence="7" id="KW-1185">Reference proteome</keyword>
<feature type="region of interest" description="Disordered" evidence="4">
    <location>
        <begin position="426"/>
        <end position="447"/>
    </location>
</feature>
<dbReference type="FunFam" id="3.40.50.980:FF:000001">
    <property type="entry name" value="Non-ribosomal peptide synthetase"/>
    <property type="match status" value="1"/>
</dbReference>
<feature type="domain" description="Carrier" evidence="5">
    <location>
        <begin position="3721"/>
        <end position="3796"/>
    </location>
</feature>
<dbReference type="GO" id="GO:0031177">
    <property type="term" value="F:phosphopantetheine binding"/>
    <property type="evidence" value="ECO:0007669"/>
    <property type="project" value="InterPro"/>
</dbReference>
<dbReference type="NCBIfam" id="NF003417">
    <property type="entry name" value="PRK04813.1"/>
    <property type="match status" value="3"/>
</dbReference>
<evidence type="ECO:0000313" key="7">
    <source>
        <dbReference type="Proteomes" id="UP000194360"/>
    </source>
</evidence>
<evidence type="ECO:0000259" key="5">
    <source>
        <dbReference type="PROSITE" id="PS50075"/>
    </source>
</evidence>
<dbReference type="OrthoDB" id="2472181at2"/>
<dbReference type="InterPro" id="IPR006162">
    <property type="entry name" value="Ppantetheine_attach_site"/>
</dbReference>
<dbReference type="PANTHER" id="PTHR45527:SF1">
    <property type="entry name" value="FATTY ACID SYNTHASE"/>
    <property type="match status" value="1"/>
</dbReference>
<dbReference type="Gene3D" id="3.40.50.12780">
    <property type="entry name" value="N-terminal domain of ligase-like"/>
    <property type="match status" value="1"/>
</dbReference>
<dbReference type="SUPFAM" id="SSF56801">
    <property type="entry name" value="Acetyl-CoA synthetase-like"/>
    <property type="match status" value="3"/>
</dbReference>